<proteinExistence type="predicted"/>
<evidence type="ECO:0000313" key="3">
    <source>
        <dbReference type="Proteomes" id="UP000001631"/>
    </source>
</evidence>
<protein>
    <submittedName>
        <fullName evidence="2">Uncharacterized protein</fullName>
    </submittedName>
</protein>
<feature type="region of interest" description="Disordered" evidence="1">
    <location>
        <begin position="260"/>
        <end position="283"/>
    </location>
</feature>
<dbReference type="GeneID" id="69040262"/>
<dbReference type="AlphaFoldDB" id="C0NVR6"/>
<accession>C0NVR6</accession>
<dbReference type="InParanoid" id="C0NVR6"/>
<sequence>MLPDAPESTSRGWGWLTLRRPEHDIKIGRPLSAESMGGYAAIRVNMNLLLPAAVLLPPKLYAACLCGSYYWHRCFKEIRTPRHRKKENGIHKKYQELGPTLRAKHPAILALPRLTMEASQGIHMNSRHNGAGYVIPSDPSYHIGTGTPSCFTRARRAFRYEHDECQASFTKSSTKSHTQETAGSVSSCSSIKFRSSVDQHTAGHILGTKLQHNLMFGSFTLSILRCVRRIGPFIENQPEILRICQLQNMQVRDGEIHRARRKTTAVPDSSEDWGMIPDQQSHL</sequence>
<gene>
    <name evidence="2" type="ORF">HCBG_07246</name>
</gene>
<dbReference type="RefSeq" id="XP_045285086.1">
    <property type="nucleotide sequence ID" value="XM_045434295.1"/>
</dbReference>
<dbReference type="HOGENOM" id="CLU_983425_0_0_1"/>
<dbReference type="Proteomes" id="UP000001631">
    <property type="component" value="Unassembled WGS sequence"/>
</dbReference>
<evidence type="ECO:0000313" key="2">
    <source>
        <dbReference type="EMBL" id="EEH04605.1"/>
    </source>
</evidence>
<dbReference type="EMBL" id="GG663373">
    <property type="protein sequence ID" value="EEH04605.1"/>
    <property type="molecule type" value="Genomic_DNA"/>
</dbReference>
<name>C0NVR6_AJECG</name>
<reference evidence="2" key="1">
    <citation type="submission" date="2009-02" db="EMBL/GenBank/DDBJ databases">
        <title>The Genome Sequence of Ajellomyces capsulatus strain G186AR.</title>
        <authorList>
            <consortium name="The Broad Institute Genome Sequencing Platform"/>
            <person name="Champion M."/>
            <person name="Cuomo C."/>
            <person name="Ma L.-J."/>
            <person name="Henn M.R."/>
            <person name="Sil A."/>
            <person name="Goldman B."/>
            <person name="Young S.K."/>
            <person name="Kodira C.D."/>
            <person name="Zeng Q."/>
            <person name="Koehrsen M."/>
            <person name="Alvarado L."/>
            <person name="Berlin A."/>
            <person name="Borenstein D."/>
            <person name="Chen Z."/>
            <person name="Engels R."/>
            <person name="Freedman E."/>
            <person name="Gellesch M."/>
            <person name="Goldberg J."/>
            <person name="Griggs A."/>
            <person name="Gujja S."/>
            <person name="Heiman D."/>
            <person name="Hepburn T."/>
            <person name="Howarth C."/>
            <person name="Jen D."/>
            <person name="Larson L."/>
            <person name="Lewis B."/>
            <person name="Mehta T."/>
            <person name="Park D."/>
            <person name="Pearson M."/>
            <person name="Roberts A."/>
            <person name="Saif S."/>
            <person name="Shea T."/>
            <person name="Shenoy N."/>
            <person name="Sisk P."/>
            <person name="Stolte C."/>
            <person name="Sykes S."/>
            <person name="Walk T."/>
            <person name="White J."/>
            <person name="Yandava C."/>
            <person name="Klein B."/>
            <person name="McEwen J.G."/>
            <person name="Puccia R."/>
            <person name="Goldman G.H."/>
            <person name="Felipe M.S."/>
            <person name="Nino-Vega G."/>
            <person name="San-Blas G."/>
            <person name="Taylor J."/>
            <person name="Mendoza L."/>
            <person name="Galagan J."/>
            <person name="Nusbaum C."/>
            <person name="Birren B."/>
        </authorList>
    </citation>
    <scope>NUCLEOTIDE SEQUENCE</scope>
    <source>
        <strain evidence="2">G186AR</strain>
    </source>
</reference>
<keyword evidence="3" id="KW-1185">Reference proteome</keyword>
<organism evidence="2 3">
    <name type="scientific">Ajellomyces capsulatus (strain G186AR / H82 / ATCC MYA-2454 / RMSCC 2432)</name>
    <name type="common">Darling's disease fungus</name>
    <name type="synonym">Histoplasma capsulatum</name>
    <dbReference type="NCBI Taxonomy" id="447093"/>
    <lineage>
        <taxon>Eukaryota</taxon>
        <taxon>Fungi</taxon>
        <taxon>Dikarya</taxon>
        <taxon>Ascomycota</taxon>
        <taxon>Pezizomycotina</taxon>
        <taxon>Eurotiomycetes</taxon>
        <taxon>Eurotiomycetidae</taxon>
        <taxon>Onygenales</taxon>
        <taxon>Ajellomycetaceae</taxon>
        <taxon>Histoplasma</taxon>
    </lineage>
</organism>
<evidence type="ECO:0000256" key="1">
    <source>
        <dbReference type="SAM" id="MobiDB-lite"/>
    </source>
</evidence>